<dbReference type="PANTHER" id="PTHR12001:SF71">
    <property type="entry name" value="(2E,6E)-FARNESYL DIPHOSPHATE SYNTHASE"/>
    <property type="match status" value="1"/>
</dbReference>
<keyword evidence="2" id="KW-0479">Metal-binding</keyword>
<comment type="caution">
    <text evidence="5">The sequence shown here is derived from an EMBL/GenBank/DDBJ whole genome shotgun (WGS) entry which is preliminary data.</text>
</comment>
<dbReference type="GO" id="GO:0046872">
    <property type="term" value="F:metal ion binding"/>
    <property type="evidence" value="ECO:0007669"/>
    <property type="project" value="UniProtKB-KW"/>
</dbReference>
<gene>
    <name evidence="5" type="ORF">DFR68_103779</name>
</gene>
<dbReference type="SFLD" id="SFLDG01017">
    <property type="entry name" value="Polyprenyl_Transferase_Like"/>
    <property type="match status" value="1"/>
</dbReference>
<keyword evidence="4" id="KW-0808">Transferase</keyword>
<dbReference type="SFLD" id="SFLDS00005">
    <property type="entry name" value="Isoprenoid_Synthase_Type_I"/>
    <property type="match status" value="1"/>
</dbReference>
<name>A0A370HA44_9NOCA</name>
<organism evidence="5 6">
    <name type="scientific">Nocardia mexicana</name>
    <dbReference type="NCBI Taxonomy" id="279262"/>
    <lineage>
        <taxon>Bacteria</taxon>
        <taxon>Bacillati</taxon>
        <taxon>Actinomycetota</taxon>
        <taxon>Actinomycetes</taxon>
        <taxon>Mycobacteriales</taxon>
        <taxon>Nocardiaceae</taxon>
        <taxon>Nocardia</taxon>
    </lineage>
</organism>
<dbReference type="PROSITE" id="PS00444">
    <property type="entry name" value="POLYPRENYL_SYNTHASE_2"/>
    <property type="match status" value="1"/>
</dbReference>
<dbReference type="PANTHER" id="PTHR12001">
    <property type="entry name" value="GERANYLGERANYL PYROPHOSPHATE SYNTHASE"/>
    <property type="match status" value="1"/>
</dbReference>
<dbReference type="CDD" id="cd00685">
    <property type="entry name" value="Trans_IPPS_HT"/>
    <property type="match status" value="1"/>
</dbReference>
<evidence type="ECO:0000313" key="6">
    <source>
        <dbReference type="Proteomes" id="UP000255355"/>
    </source>
</evidence>
<dbReference type="Gene3D" id="1.10.600.10">
    <property type="entry name" value="Farnesyl Diphosphate Synthase"/>
    <property type="match status" value="1"/>
</dbReference>
<accession>A0A370HA44</accession>
<dbReference type="STRING" id="1210089.GCA_001613165_00051"/>
<evidence type="ECO:0000256" key="2">
    <source>
        <dbReference type="ARBA" id="ARBA00022723"/>
    </source>
</evidence>
<sequence length="338" mass="36275">MAATTLSSISTSSDAVRAALHDAVDRLDDILRPMVAYHFGWCDEHGRAVETNGGKSVRSRLVLLAAQAVGGDARCAVPGAVAVELVHNFSLVHDDLIDRDSTRRHRPTVWAVWGDAAAVLAGDAMLSLAHEVLLDSGTPQAIPAAKLVETATRELIRGQAADIDFEHRDDVTLAECFRMVTGKTAALLAASAAVGAVLAGAPATTVDAMRRYGHQVGMAFQLVDDLLGIWGEPAVTGKPVFSDLRSRKKSLPVVWTLESRGSAGHALAHWLSRPDTPGESELRAAAELIDRGGGRRWTRTEARRRIALAEQALATVPMDPDRHRELTDLAKFIVERSA</sequence>
<protein>
    <submittedName>
        <fullName evidence="5">Geranylgeranyl diphosphate synthase type I</fullName>
    </submittedName>
</protein>
<dbReference type="GO" id="GO:0008299">
    <property type="term" value="P:isoprenoid biosynthetic process"/>
    <property type="evidence" value="ECO:0007669"/>
    <property type="project" value="InterPro"/>
</dbReference>
<comment type="pathway">
    <text evidence="1">Isoprenoid biosynthesis.</text>
</comment>
<evidence type="ECO:0000313" key="5">
    <source>
        <dbReference type="EMBL" id="RDI53389.1"/>
    </source>
</evidence>
<dbReference type="InterPro" id="IPR000092">
    <property type="entry name" value="Polyprenyl_synt"/>
</dbReference>
<keyword evidence="6" id="KW-1185">Reference proteome</keyword>
<dbReference type="Proteomes" id="UP000255355">
    <property type="component" value="Unassembled WGS sequence"/>
</dbReference>
<evidence type="ECO:0000256" key="4">
    <source>
        <dbReference type="RuleBase" id="RU004466"/>
    </source>
</evidence>
<evidence type="ECO:0000256" key="1">
    <source>
        <dbReference type="ARBA" id="ARBA00005128"/>
    </source>
</evidence>
<dbReference type="InterPro" id="IPR008949">
    <property type="entry name" value="Isoprenoid_synthase_dom_sf"/>
</dbReference>
<comment type="similarity">
    <text evidence="4">Belongs to the FPP/GGPP synthase family.</text>
</comment>
<dbReference type="Pfam" id="PF00348">
    <property type="entry name" value="polyprenyl_synt"/>
    <property type="match status" value="1"/>
</dbReference>
<dbReference type="GO" id="GO:0004659">
    <property type="term" value="F:prenyltransferase activity"/>
    <property type="evidence" value="ECO:0007669"/>
    <property type="project" value="InterPro"/>
</dbReference>
<reference evidence="5 6" key="1">
    <citation type="submission" date="2018-07" db="EMBL/GenBank/DDBJ databases">
        <title>Genomic Encyclopedia of Type Strains, Phase IV (KMG-IV): sequencing the most valuable type-strain genomes for metagenomic binning, comparative biology and taxonomic classification.</title>
        <authorList>
            <person name="Goeker M."/>
        </authorList>
    </citation>
    <scope>NUCLEOTIDE SEQUENCE [LARGE SCALE GENOMIC DNA]</scope>
    <source>
        <strain evidence="5 6">DSM 44952</strain>
    </source>
</reference>
<dbReference type="SUPFAM" id="SSF48576">
    <property type="entry name" value="Terpenoid synthases"/>
    <property type="match status" value="1"/>
</dbReference>
<dbReference type="PROSITE" id="PS00723">
    <property type="entry name" value="POLYPRENYL_SYNTHASE_1"/>
    <property type="match status" value="1"/>
</dbReference>
<dbReference type="EMBL" id="QQAZ01000003">
    <property type="protein sequence ID" value="RDI53389.1"/>
    <property type="molecule type" value="Genomic_DNA"/>
</dbReference>
<dbReference type="RefSeq" id="WP_281278064.1">
    <property type="nucleotide sequence ID" value="NZ_QQAZ01000003.1"/>
</dbReference>
<dbReference type="InterPro" id="IPR033749">
    <property type="entry name" value="Polyprenyl_synt_CS"/>
</dbReference>
<keyword evidence="3" id="KW-0460">Magnesium</keyword>
<evidence type="ECO:0000256" key="3">
    <source>
        <dbReference type="ARBA" id="ARBA00022842"/>
    </source>
</evidence>
<proteinExistence type="inferred from homology"/>
<dbReference type="AlphaFoldDB" id="A0A370HA44"/>